<dbReference type="PANTHER" id="PTHR48107:SF7">
    <property type="entry name" value="RE15974P"/>
    <property type="match status" value="1"/>
</dbReference>
<dbReference type="SUPFAM" id="SSF55729">
    <property type="entry name" value="Acyl-CoA N-acyltransferases (Nat)"/>
    <property type="match status" value="1"/>
</dbReference>
<dbReference type="PANTHER" id="PTHR48107">
    <property type="entry name" value="NADPH-DEPENDENT ALDEHYDE REDUCTASE-LIKE PROTEIN, CHLOROPLASTIC-RELATED"/>
    <property type="match status" value="1"/>
</dbReference>
<feature type="domain" description="N-acetyltransferase" evidence="3">
    <location>
        <begin position="3"/>
        <end position="191"/>
    </location>
</feature>
<comment type="caution">
    <text evidence="4">The sequence shown here is derived from an EMBL/GenBank/DDBJ whole genome shotgun (WGS) entry which is preliminary data.</text>
</comment>
<dbReference type="NCBIfam" id="NF009385">
    <property type="entry name" value="PRK12744.1"/>
    <property type="match status" value="1"/>
</dbReference>
<evidence type="ECO:0000256" key="2">
    <source>
        <dbReference type="ARBA" id="ARBA00023002"/>
    </source>
</evidence>
<evidence type="ECO:0000259" key="3">
    <source>
        <dbReference type="PROSITE" id="PS51186"/>
    </source>
</evidence>
<dbReference type="Pfam" id="PF13508">
    <property type="entry name" value="Acetyltransf_7"/>
    <property type="match status" value="1"/>
</dbReference>
<protein>
    <recommendedName>
        <fullName evidence="3">N-acetyltransferase domain-containing protein</fullName>
    </recommendedName>
</protein>
<dbReference type="RefSeq" id="XP_069207410.1">
    <property type="nucleotide sequence ID" value="XM_069355339.1"/>
</dbReference>
<organism evidence="4 5">
    <name type="scientific">Vanrija albida</name>
    <dbReference type="NCBI Taxonomy" id="181172"/>
    <lineage>
        <taxon>Eukaryota</taxon>
        <taxon>Fungi</taxon>
        <taxon>Dikarya</taxon>
        <taxon>Basidiomycota</taxon>
        <taxon>Agaricomycotina</taxon>
        <taxon>Tremellomycetes</taxon>
        <taxon>Trichosporonales</taxon>
        <taxon>Trichosporonaceae</taxon>
        <taxon>Vanrija</taxon>
    </lineage>
</organism>
<evidence type="ECO:0000313" key="5">
    <source>
        <dbReference type="Proteomes" id="UP001565368"/>
    </source>
</evidence>
<gene>
    <name evidence="4" type="ORF">Q8F55_006899</name>
</gene>
<dbReference type="GeneID" id="95987942"/>
<evidence type="ECO:0000313" key="4">
    <source>
        <dbReference type="EMBL" id="KAL1407466.1"/>
    </source>
</evidence>
<evidence type="ECO:0000256" key="1">
    <source>
        <dbReference type="ARBA" id="ARBA00006484"/>
    </source>
</evidence>
<dbReference type="InterPro" id="IPR016181">
    <property type="entry name" value="Acyl_CoA_acyltransferase"/>
</dbReference>
<dbReference type="Gene3D" id="3.40.50.720">
    <property type="entry name" value="NAD(P)-binding Rossmann-like Domain"/>
    <property type="match status" value="1"/>
</dbReference>
<dbReference type="PROSITE" id="PS51186">
    <property type="entry name" value="GNAT"/>
    <property type="match status" value="1"/>
</dbReference>
<comment type="similarity">
    <text evidence="1">Belongs to the short-chain dehydrogenases/reductases (SDR) family.</text>
</comment>
<accession>A0ABR3PYD6</accession>
<dbReference type="InterPro" id="IPR002347">
    <property type="entry name" value="SDR_fam"/>
</dbReference>
<dbReference type="Gene3D" id="3.40.630.30">
    <property type="match status" value="1"/>
</dbReference>
<dbReference type="CDD" id="cd04301">
    <property type="entry name" value="NAT_SF"/>
    <property type="match status" value="1"/>
</dbReference>
<reference evidence="4 5" key="1">
    <citation type="submission" date="2023-08" db="EMBL/GenBank/DDBJ databases">
        <title>Annotated Genome Sequence of Vanrija albida AlHP1.</title>
        <authorList>
            <person name="Herzog R."/>
        </authorList>
    </citation>
    <scope>NUCLEOTIDE SEQUENCE [LARGE SCALE GENOMIC DNA]</scope>
    <source>
        <strain evidence="4 5">AlHP1</strain>
    </source>
</reference>
<dbReference type="InterPro" id="IPR036291">
    <property type="entry name" value="NAD(P)-bd_dom_sf"/>
</dbReference>
<keyword evidence="2" id="KW-0560">Oxidoreductase</keyword>
<keyword evidence="5" id="KW-1185">Reference proteome</keyword>
<name>A0ABR3PYD6_9TREE</name>
<dbReference type="Proteomes" id="UP001565368">
    <property type="component" value="Unassembled WGS sequence"/>
</dbReference>
<dbReference type="EMBL" id="JBBXJM010000005">
    <property type="protein sequence ID" value="KAL1407466.1"/>
    <property type="molecule type" value="Genomic_DNA"/>
</dbReference>
<dbReference type="Pfam" id="PF13561">
    <property type="entry name" value="adh_short_C2"/>
    <property type="match status" value="1"/>
</dbReference>
<dbReference type="PRINTS" id="PR00081">
    <property type="entry name" value="GDHRDH"/>
</dbReference>
<dbReference type="SUPFAM" id="SSF51735">
    <property type="entry name" value="NAD(P)-binding Rossmann-fold domains"/>
    <property type="match status" value="1"/>
</dbReference>
<proteinExistence type="inferred from homology"/>
<sequence length="403" mass="43545">MSIVIRQVSDANVRDEPHVKLWGTDPGVNNALMSCVVNHGLHKKEAWIAELDGQLVGLSLWSGPGREFMEGDEFERLFKPVIELLPPEASDYLMNVIFPQQMAFYNDGVPDAEREWWFCEMLGVDPAAQGRGVGTALLQHKAGAVGDAPRGLSTQSKATLKFYEKLGYRNLGALIAETLAKQGVNVAIHYNSAGSKAESEATLKTLQAAGVKAVAIQGDLTTASAVQKLFKDSLAGLGAQKFDIAINTVGKVLKKPLIDISEAEYDEMFAVNAKANFFFIQEAAKNLTDGGAIISIVTSLLGAFAPGYSTYQGSKAPVEWFTKAAAKELQPRGIRVNTVAPGPMDTPFFYGQEAPEAVAFHKSQALGGRLTDIKDIAPLVDFLTKDEWITGQIIFSNGGYTTR</sequence>
<dbReference type="InterPro" id="IPR000182">
    <property type="entry name" value="GNAT_dom"/>
</dbReference>